<feature type="signal peptide" evidence="1">
    <location>
        <begin position="1"/>
        <end position="20"/>
    </location>
</feature>
<evidence type="ECO:0000256" key="1">
    <source>
        <dbReference type="SAM" id="SignalP"/>
    </source>
</evidence>
<keyword evidence="1" id="KW-0732">Signal</keyword>
<dbReference type="RefSeq" id="WP_123119637.1">
    <property type="nucleotide sequence ID" value="NZ_RJJR01000002.1"/>
</dbReference>
<sequence length="511" mass="56156">MKTKTFFVIALAFMANVSIAQEVIIKGILRCLNNGVATSTRGATNIVVIPSFNPAASVATTTDPQGFFQINTGWKANDLLDKEVALYIITKCSSCKKLQRVFISEDLDKRNTDPTKLYVTVKNWKVVENCEKIELPDILAEQLLDSAHGLPAQTITGKAPGSQAIASGGFLNLFQKLLTAAIVQPATGLFVAHKLYPGKIKYGKFLQASAMTNTDNTGFNFSPSRNLSEAVFFNSAAIAKSAKPNNISLLTNFKNNVKFSAFHKVNPKLYLALGGIYTKQDEFRGVEYIGSFPVDDPITKTGHPAETLKEFAAFISAAYNINYKLSVGVTAKSTWQQFTKPVSLFIGQNDTAVTNTFTDDTTKLNRFDADISVNYAITSFLQAGFTVMNVAGTELYGDLYIKDSLKPIYKNQRSFGLGICYKNERLNVGVDALYAGNQFYDASVGVNYVPFNNSLIAAGYAFKQKSFSASFRFKSFKIAYINDNHLMVNDVKVGKSKAFNGKIYSGFVFEF</sequence>
<proteinExistence type="predicted"/>
<dbReference type="AlphaFoldDB" id="A0A3M9NPH2"/>
<dbReference type="EMBL" id="RJJR01000002">
    <property type="protein sequence ID" value="RNI39073.1"/>
    <property type="molecule type" value="Genomic_DNA"/>
</dbReference>
<feature type="chain" id="PRO_5018220804" evidence="1">
    <location>
        <begin position="21"/>
        <end position="511"/>
    </location>
</feature>
<keyword evidence="3" id="KW-1185">Reference proteome</keyword>
<dbReference type="Proteomes" id="UP000267223">
    <property type="component" value="Unassembled WGS sequence"/>
</dbReference>
<evidence type="ECO:0000313" key="3">
    <source>
        <dbReference type="Proteomes" id="UP000267223"/>
    </source>
</evidence>
<name>A0A3M9NPH2_9BACT</name>
<protein>
    <submittedName>
        <fullName evidence="2">Uncharacterized protein</fullName>
    </submittedName>
</protein>
<comment type="caution">
    <text evidence="2">The sequence shown here is derived from an EMBL/GenBank/DDBJ whole genome shotgun (WGS) entry which is preliminary data.</text>
</comment>
<reference evidence="2 3" key="1">
    <citation type="submission" date="2018-11" db="EMBL/GenBank/DDBJ databases">
        <title>Draft genome sequence of Ferruginibacter sp. BO-59.</title>
        <authorList>
            <person name="Im W.T."/>
        </authorList>
    </citation>
    <scope>NUCLEOTIDE SEQUENCE [LARGE SCALE GENOMIC DNA]</scope>
    <source>
        <strain evidence="2 3">BO-59</strain>
    </source>
</reference>
<gene>
    <name evidence="2" type="ORF">EFY79_05350</name>
</gene>
<organism evidence="2 3">
    <name type="scientific">Hanamia caeni</name>
    <dbReference type="NCBI Taxonomy" id="2294116"/>
    <lineage>
        <taxon>Bacteria</taxon>
        <taxon>Pseudomonadati</taxon>
        <taxon>Bacteroidota</taxon>
        <taxon>Chitinophagia</taxon>
        <taxon>Chitinophagales</taxon>
        <taxon>Chitinophagaceae</taxon>
        <taxon>Hanamia</taxon>
    </lineage>
</organism>
<evidence type="ECO:0000313" key="2">
    <source>
        <dbReference type="EMBL" id="RNI39073.1"/>
    </source>
</evidence>
<dbReference type="OrthoDB" id="636386at2"/>
<accession>A0A3M9NPH2</accession>